<evidence type="ECO:0000259" key="9">
    <source>
        <dbReference type="PROSITE" id="PS51007"/>
    </source>
</evidence>
<evidence type="ECO:0000256" key="5">
    <source>
        <dbReference type="ARBA" id="ARBA00023002"/>
    </source>
</evidence>
<dbReference type="InterPro" id="IPR051395">
    <property type="entry name" value="Cytochrome_c_Peroxidase/MauG"/>
</dbReference>
<dbReference type="EMBL" id="CP072522">
    <property type="protein sequence ID" value="QTO23298.1"/>
    <property type="molecule type" value="Genomic_DNA"/>
</dbReference>
<dbReference type="PANTHER" id="PTHR30600">
    <property type="entry name" value="CYTOCHROME C PEROXIDASE-RELATED"/>
    <property type="match status" value="1"/>
</dbReference>
<proteinExistence type="predicted"/>
<accession>A0A8A8DF70</accession>
<gene>
    <name evidence="10" type="ORF">DT99_035090</name>
</gene>
<protein>
    <submittedName>
        <fullName evidence="10">C-type cytochrome</fullName>
    </submittedName>
</protein>
<evidence type="ECO:0000256" key="7">
    <source>
        <dbReference type="PROSITE-ProRule" id="PRU00433"/>
    </source>
</evidence>
<evidence type="ECO:0000313" key="11">
    <source>
        <dbReference type="Proteomes" id="UP000027834"/>
    </source>
</evidence>
<evidence type="ECO:0000313" key="10">
    <source>
        <dbReference type="EMBL" id="QTO23298.1"/>
    </source>
</evidence>
<name>A0A8A8DF70_9BURK</name>
<dbReference type="InterPro" id="IPR004852">
    <property type="entry name" value="Di-haem_cyt_c_peroxidsae"/>
</dbReference>
<keyword evidence="4" id="KW-0732">Signal</keyword>
<organism evidence="10 11">
    <name type="scientific">Burkholderia seminalis</name>
    <dbReference type="NCBI Taxonomy" id="488731"/>
    <lineage>
        <taxon>Bacteria</taxon>
        <taxon>Pseudomonadati</taxon>
        <taxon>Pseudomonadota</taxon>
        <taxon>Betaproteobacteria</taxon>
        <taxon>Burkholderiales</taxon>
        <taxon>Burkholderiaceae</taxon>
        <taxon>Burkholderia</taxon>
        <taxon>Burkholderia cepacia complex</taxon>
    </lineage>
</organism>
<dbReference type="RefSeq" id="WP_034190843.1">
    <property type="nucleotide sequence ID" value="NZ_CP072522.1"/>
</dbReference>
<evidence type="ECO:0000256" key="8">
    <source>
        <dbReference type="SAM" id="MobiDB-lite"/>
    </source>
</evidence>
<feature type="domain" description="Cytochrome c" evidence="9">
    <location>
        <begin position="226"/>
        <end position="398"/>
    </location>
</feature>
<sequence length="407" mass="44922">MTEFPQRAVRLAALFCISAALLTACKDRDASIVSALAPKDMAAIGKAAFFDASLSGSGKQSCASCHNPANAYGPENDLSVQPGGPNMDRYGMRAAPSLRYLRSVPYWTFTQASSMKERIEDSDNRPSGGYTWDGRFNSPADQAAFPLLNQDEMANADAAAVTAKLSKSTYAQQFRDVFGQDVFTRPEEALADLGKALQAFQFNDPTFAPYSSKFDKVLDGKAEFTPQEARGLKLFSDGDKGNCASCHLIDKGANGAHPVLTDYNFQSLGVPRNMDIPANRNSNFYDLGLCGPLRTDESNQKWFCGMFRTPTLRNVASRGAFFHNGVVHSLEDAIRFYVERDTNPDRWYPKGDKFNDLPRDLRSNVDTKTEPMTNHKGGKPIWSDADIKDVMAFLKTLTDSDIRHLSH</sequence>
<feature type="domain" description="Cytochrome c" evidence="9">
    <location>
        <begin position="40"/>
        <end position="169"/>
    </location>
</feature>
<dbReference type="GO" id="GO:0030313">
    <property type="term" value="C:cell envelope"/>
    <property type="evidence" value="ECO:0007669"/>
    <property type="project" value="UniProtKB-SubCell"/>
</dbReference>
<dbReference type="Pfam" id="PF03150">
    <property type="entry name" value="CCP_MauG"/>
    <property type="match status" value="1"/>
</dbReference>
<evidence type="ECO:0000256" key="1">
    <source>
        <dbReference type="ARBA" id="ARBA00004196"/>
    </source>
</evidence>
<evidence type="ECO:0000256" key="3">
    <source>
        <dbReference type="ARBA" id="ARBA00022723"/>
    </source>
</evidence>
<dbReference type="GO" id="GO:0020037">
    <property type="term" value="F:heme binding"/>
    <property type="evidence" value="ECO:0007669"/>
    <property type="project" value="InterPro"/>
</dbReference>
<dbReference type="InterPro" id="IPR036909">
    <property type="entry name" value="Cyt_c-like_dom_sf"/>
</dbReference>
<dbReference type="GO" id="GO:0046872">
    <property type="term" value="F:metal ion binding"/>
    <property type="evidence" value="ECO:0007669"/>
    <property type="project" value="UniProtKB-KW"/>
</dbReference>
<dbReference type="PROSITE" id="PS51007">
    <property type="entry name" value="CYTC"/>
    <property type="match status" value="2"/>
</dbReference>
<dbReference type="AlphaFoldDB" id="A0A8A8DF70"/>
<evidence type="ECO:0000256" key="6">
    <source>
        <dbReference type="ARBA" id="ARBA00023004"/>
    </source>
</evidence>
<dbReference type="GO" id="GO:0004130">
    <property type="term" value="F:cytochrome-c peroxidase activity"/>
    <property type="evidence" value="ECO:0007669"/>
    <property type="project" value="TreeGrafter"/>
</dbReference>
<dbReference type="Gene3D" id="1.10.760.10">
    <property type="entry name" value="Cytochrome c-like domain"/>
    <property type="match status" value="2"/>
</dbReference>
<dbReference type="PROSITE" id="PS51257">
    <property type="entry name" value="PROKAR_LIPOPROTEIN"/>
    <property type="match status" value="1"/>
</dbReference>
<dbReference type="InterPro" id="IPR009056">
    <property type="entry name" value="Cyt_c-like_dom"/>
</dbReference>
<keyword evidence="2 7" id="KW-0349">Heme</keyword>
<dbReference type="Proteomes" id="UP000027834">
    <property type="component" value="Chromosome 3"/>
</dbReference>
<keyword evidence="5" id="KW-0560">Oxidoreductase</keyword>
<reference evidence="10" key="2">
    <citation type="submission" date="2021-03" db="EMBL/GenBank/DDBJ databases">
        <title>Complete genome sequence of Burkholderia seminalis 869T2.</title>
        <authorList>
            <person name="Hung S.-H."/>
            <person name="Huang C.-T."/>
            <person name="Huang C.-C."/>
            <person name="Kuo C.-H."/>
        </authorList>
    </citation>
    <scope>NUCLEOTIDE SEQUENCE</scope>
    <source>
        <strain evidence="10">869T2</strain>
    </source>
</reference>
<keyword evidence="3 7" id="KW-0479">Metal-binding</keyword>
<dbReference type="GO" id="GO:0009055">
    <property type="term" value="F:electron transfer activity"/>
    <property type="evidence" value="ECO:0007669"/>
    <property type="project" value="InterPro"/>
</dbReference>
<evidence type="ECO:0000256" key="4">
    <source>
        <dbReference type="ARBA" id="ARBA00022729"/>
    </source>
</evidence>
<dbReference type="SUPFAM" id="SSF46626">
    <property type="entry name" value="Cytochrome c"/>
    <property type="match status" value="2"/>
</dbReference>
<comment type="subcellular location">
    <subcellularLocation>
        <location evidence="1">Cell envelope</location>
    </subcellularLocation>
</comment>
<feature type="region of interest" description="Disordered" evidence="8">
    <location>
        <begin position="358"/>
        <end position="379"/>
    </location>
</feature>
<keyword evidence="6 7" id="KW-0408">Iron</keyword>
<reference evidence="10" key="1">
    <citation type="submission" date="2014-04" db="EMBL/GenBank/DDBJ databases">
        <authorList>
            <person name="Ho Y.-N."/>
            <person name="Huang C.-C."/>
        </authorList>
    </citation>
    <scope>NUCLEOTIDE SEQUENCE</scope>
    <source>
        <strain evidence="10">869T2</strain>
    </source>
</reference>
<feature type="compositionally biased region" description="Basic and acidic residues" evidence="8">
    <location>
        <begin position="358"/>
        <end position="369"/>
    </location>
</feature>
<evidence type="ECO:0000256" key="2">
    <source>
        <dbReference type="ARBA" id="ARBA00022617"/>
    </source>
</evidence>
<dbReference type="PANTHER" id="PTHR30600:SF10">
    <property type="entry name" value="BLL6722 PROTEIN"/>
    <property type="match status" value="1"/>
</dbReference>
<keyword evidence="11" id="KW-1185">Reference proteome</keyword>